<dbReference type="InterPro" id="IPR029432">
    <property type="entry name" value="Gp28/Gp37-like_dom"/>
</dbReference>
<proteinExistence type="predicted"/>
<name>A0AAU8HE40_9ACTN</name>
<reference evidence="2" key="1">
    <citation type="submission" date="2024-01" db="EMBL/GenBank/DDBJ databases">
        <title>The genome sequence of Micromonospora mangrovi CCTCC AA 2012012.</title>
        <authorList>
            <person name="Gao J."/>
        </authorList>
    </citation>
    <scope>NUCLEOTIDE SEQUENCE</scope>
    <source>
        <strain evidence="2">CCTCC AA 2012012</strain>
    </source>
</reference>
<gene>
    <name evidence="3" type="ORF">ABUL08_25795</name>
    <name evidence="2" type="ORF">VK199_25715</name>
</gene>
<feature type="domain" description="Gp28/Gp37-like" evidence="1">
    <location>
        <begin position="13"/>
        <end position="369"/>
    </location>
</feature>
<dbReference type="EMBL" id="CP157762">
    <property type="protein sequence ID" value="XBP92958.1"/>
    <property type="molecule type" value="Genomic_DNA"/>
</dbReference>
<evidence type="ECO:0000259" key="1">
    <source>
        <dbReference type="Pfam" id="PF14594"/>
    </source>
</evidence>
<evidence type="ECO:0000313" key="3">
    <source>
        <dbReference type="EMBL" id="XCH73655.1"/>
    </source>
</evidence>
<reference evidence="3" key="2">
    <citation type="submission" date="2024-06" db="EMBL/GenBank/DDBJ databases">
        <title>Micromonospora mangrovi CCTCC AA 2012012 genome sequences.</title>
        <authorList>
            <person name="Gao J."/>
        </authorList>
    </citation>
    <scope>NUCLEOTIDE SEQUENCE</scope>
    <source>
        <strain evidence="3">CCTCC AA 2012012</strain>
    </source>
</reference>
<evidence type="ECO:0000313" key="2">
    <source>
        <dbReference type="EMBL" id="XBP92958.1"/>
    </source>
</evidence>
<dbReference type="AlphaFoldDB" id="A0AAU8HE40"/>
<organism evidence="3">
    <name type="scientific">Micromonospora sp. CCTCC AA 2012012</name>
    <dbReference type="NCBI Taxonomy" id="3111921"/>
    <lineage>
        <taxon>Bacteria</taxon>
        <taxon>Bacillati</taxon>
        <taxon>Actinomycetota</taxon>
        <taxon>Actinomycetes</taxon>
        <taxon>Micromonosporales</taxon>
        <taxon>Micromonosporaceae</taxon>
        <taxon>Micromonospora</taxon>
    </lineage>
</organism>
<dbReference type="Pfam" id="PF14594">
    <property type="entry name" value="Sipho_Gp37"/>
    <property type="match status" value="1"/>
</dbReference>
<protein>
    <submittedName>
        <fullName evidence="3">Siphovirus ReqiPepy6 Gp37-like family protein</fullName>
    </submittedName>
</protein>
<sequence length="396" mass="41520">MPLSLPAPARITILVTDRDLNVIGDPISGWTDLDITLRFNEPATGVLRAPRTAVSAAQLAPGNRVVVIRDGAVFCAGPIEEPGPEDWSVSGQASGPGICEVQFSDDLAAVVARITYPNPAAAATAQTSTARWTATAAAGDIMRSLVNLNAGPGALTARRVPQLALGGGAGLGTTIKVGSRFEPLGDALRSAAIAGGGLGMRTRQDIATGQLLFDVYAPQDLASSVRFSPGLGNLRSYRYEPKAPTVTAAIVGGKDVGTSRVVVERVNTTASTSWGRMETFVDQRQSTDTAADTTELNQAGDEALTRGAETARLTSVTVDTPDQRYGTHYQLGDRVSVELASGVQVTDVVRAVHLEVSPEAGEVVTALVGTQEASSDQLWLRYLRDLSRRVDGLETI</sequence>
<accession>A0AAU8HE40</accession>
<dbReference type="EMBL" id="CP159342">
    <property type="protein sequence ID" value="XCH73655.1"/>
    <property type="molecule type" value="Genomic_DNA"/>
</dbReference>
<dbReference type="RefSeq" id="WP_350932582.1">
    <property type="nucleotide sequence ID" value="NZ_CP157762.1"/>
</dbReference>